<proteinExistence type="predicted"/>
<feature type="domain" description="F-box" evidence="1">
    <location>
        <begin position="8"/>
        <end position="55"/>
    </location>
</feature>
<dbReference type="GeneID" id="62207765"/>
<reference evidence="2" key="2">
    <citation type="submission" date="2020-08" db="EMBL/GenBank/DDBJ databases">
        <title>Draft Genome Sequence of Cumin Blight Pathogen Alternaria burnsii.</title>
        <authorList>
            <person name="Feng Z."/>
        </authorList>
    </citation>
    <scope>NUCLEOTIDE SEQUENCE</scope>
    <source>
        <strain evidence="2">CBS107.38</strain>
    </source>
</reference>
<dbReference type="EMBL" id="JAAABM010000016">
    <property type="protein sequence ID" value="KAF7672509.1"/>
    <property type="molecule type" value="Genomic_DNA"/>
</dbReference>
<dbReference type="RefSeq" id="XP_038782862.1">
    <property type="nucleotide sequence ID" value="XM_038934587.1"/>
</dbReference>
<dbReference type="InterPro" id="IPR001810">
    <property type="entry name" value="F-box_dom"/>
</dbReference>
<sequence length="490" mass="55332">MSSLKAPFNRLPNELKLQVFEELYQDSMTGRRDYINALKVCRQWNVLGMPLLWTYIPINERNIMPFVRSLEAARQTTGALVRNLSVRLSPQTSNPNAANSLRPIAASKQLPVLIASQLKELTSFSFVTSNLPFDPLLQGSTLKASIYAEHELAIPIELCASMINSLPLSCSTLEFSVDDLEPDENSAEERIQMPATNPFCEALRRRVPHLEHLRIQADEISPFVFDVLMTGPPLPKLQTLVLSLTSLNIPNQLGMQYTHLGPRYAPVAEIGWLNPQAKALASLQWQNIITRELHTSWQAGRFPSVTHLLVMGNQDPESIADYLRPFGRYHDEYCLYTVDVLLGEMEITPFVPFGHGLRSNHTGTDRYLKTVIYRTGDGQLKILDHNAAGIHLCTNRLWKTSTTGIRVVKETKEMSKYNLKWMEPMQQGIPLDTFCEKIIAENGPGSVVGYYLRSTMSTLRGGWIKSGIVEWYHTIDDETVEFLGQTEEQA</sequence>
<dbReference type="InterPro" id="IPR036047">
    <property type="entry name" value="F-box-like_dom_sf"/>
</dbReference>
<evidence type="ECO:0000259" key="1">
    <source>
        <dbReference type="Pfam" id="PF12937"/>
    </source>
</evidence>
<protein>
    <recommendedName>
        <fullName evidence="1">F-box domain-containing protein</fullName>
    </recommendedName>
</protein>
<dbReference type="Pfam" id="PF12937">
    <property type="entry name" value="F-box-like"/>
    <property type="match status" value="1"/>
</dbReference>
<evidence type="ECO:0000313" key="2">
    <source>
        <dbReference type="EMBL" id="KAF7672509.1"/>
    </source>
</evidence>
<keyword evidence="3" id="KW-1185">Reference proteome</keyword>
<dbReference type="AlphaFoldDB" id="A0A8H7EE23"/>
<dbReference type="SUPFAM" id="SSF81383">
    <property type="entry name" value="F-box domain"/>
    <property type="match status" value="1"/>
</dbReference>
<organism evidence="2 3">
    <name type="scientific">Alternaria burnsii</name>
    <dbReference type="NCBI Taxonomy" id="1187904"/>
    <lineage>
        <taxon>Eukaryota</taxon>
        <taxon>Fungi</taxon>
        <taxon>Dikarya</taxon>
        <taxon>Ascomycota</taxon>
        <taxon>Pezizomycotina</taxon>
        <taxon>Dothideomycetes</taxon>
        <taxon>Pleosporomycetidae</taxon>
        <taxon>Pleosporales</taxon>
        <taxon>Pleosporineae</taxon>
        <taxon>Pleosporaceae</taxon>
        <taxon>Alternaria</taxon>
        <taxon>Alternaria sect. Alternaria</taxon>
    </lineage>
</organism>
<comment type="caution">
    <text evidence="2">The sequence shown here is derived from an EMBL/GenBank/DDBJ whole genome shotgun (WGS) entry which is preliminary data.</text>
</comment>
<gene>
    <name evidence="2" type="ORF">GT037_009540</name>
</gene>
<evidence type="ECO:0000313" key="3">
    <source>
        <dbReference type="Proteomes" id="UP000596902"/>
    </source>
</evidence>
<dbReference type="Proteomes" id="UP000596902">
    <property type="component" value="Unassembled WGS sequence"/>
</dbReference>
<reference evidence="2" key="1">
    <citation type="submission" date="2020-01" db="EMBL/GenBank/DDBJ databases">
        <authorList>
            <person name="Feng Z.H.Z."/>
        </authorList>
    </citation>
    <scope>NUCLEOTIDE SEQUENCE</scope>
    <source>
        <strain evidence="2">CBS107.38</strain>
    </source>
</reference>
<accession>A0A8H7EE23</accession>
<name>A0A8H7EE23_9PLEO</name>